<proteinExistence type="predicted"/>
<reference evidence="2 3" key="1">
    <citation type="journal article" date="2018" name="Front. Plant Sci.">
        <title>Red Clover (Trifolium pratense) and Zigzag Clover (T. medium) - A Picture of Genomic Similarities and Differences.</title>
        <authorList>
            <person name="Dluhosova J."/>
            <person name="Istvanek J."/>
            <person name="Nedelnik J."/>
            <person name="Repkova J."/>
        </authorList>
    </citation>
    <scope>NUCLEOTIDE SEQUENCE [LARGE SCALE GENOMIC DNA]</scope>
    <source>
        <strain evidence="3">cv. 10/8</strain>
        <tissue evidence="2">Leaf</tissue>
    </source>
</reference>
<dbReference type="AlphaFoldDB" id="A0A392RRJ6"/>
<keyword evidence="3" id="KW-1185">Reference proteome</keyword>
<dbReference type="EMBL" id="LXQA010260258">
    <property type="protein sequence ID" value="MCI38817.1"/>
    <property type="molecule type" value="Genomic_DNA"/>
</dbReference>
<organism evidence="2 3">
    <name type="scientific">Trifolium medium</name>
    <dbReference type="NCBI Taxonomy" id="97028"/>
    <lineage>
        <taxon>Eukaryota</taxon>
        <taxon>Viridiplantae</taxon>
        <taxon>Streptophyta</taxon>
        <taxon>Embryophyta</taxon>
        <taxon>Tracheophyta</taxon>
        <taxon>Spermatophyta</taxon>
        <taxon>Magnoliopsida</taxon>
        <taxon>eudicotyledons</taxon>
        <taxon>Gunneridae</taxon>
        <taxon>Pentapetalae</taxon>
        <taxon>rosids</taxon>
        <taxon>fabids</taxon>
        <taxon>Fabales</taxon>
        <taxon>Fabaceae</taxon>
        <taxon>Papilionoideae</taxon>
        <taxon>50 kb inversion clade</taxon>
        <taxon>NPAAA clade</taxon>
        <taxon>Hologalegina</taxon>
        <taxon>IRL clade</taxon>
        <taxon>Trifolieae</taxon>
        <taxon>Trifolium</taxon>
    </lineage>
</organism>
<evidence type="ECO:0000313" key="2">
    <source>
        <dbReference type="EMBL" id="MCI38817.1"/>
    </source>
</evidence>
<dbReference type="Proteomes" id="UP000265520">
    <property type="component" value="Unassembled WGS sequence"/>
</dbReference>
<evidence type="ECO:0000313" key="3">
    <source>
        <dbReference type="Proteomes" id="UP000265520"/>
    </source>
</evidence>
<feature type="region of interest" description="Disordered" evidence="1">
    <location>
        <begin position="1"/>
        <end position="25"/>
    </location>
</feature>
<comment type="caution">
    <text evidence="2">The sequence shown here is derived from an EMBL/GenBank/DDBJ whole genome shotgun (WGS) entry which is preliminary data.</text>
</comment>
<feature type="non-terminal residue" evidence="2">
    <location>
        <position position="1"/>
    </location>
</feature>
<evidence type="ECO:0000256" key="1">
    <source>
        <dbReference type="SAM" id="MobiDB-lite"/>
    </source>
</evidence>
<protein>
    <submittedName>
        <fullName evidence="2">Uncharacterized protein</fullName>
    </submittedName>
</protein>
<accession>A0A392RRJ6</accession>
<name>A0A392RRJ6_9FABA</name>
<sequence>AWVRRAPKAVTNRSHAMPIAPRAKGSCAPRPVQQCTALLVF</sequence>